<protein>
    <recommendedName>
        <fullName evidence="4 8">Methionyl-tRNA formyltransferase</fullName>
        <ecNumber evidence="3 8">2.1.2.9</ecNumber>
    </recommendedName>
</protein>
<evidence type="ECO:0000313" key="12">
    <source>
        <dbReference type="Proteomes" id="UP000824239"/>
    </source>
</evidence>
<dbReference type="InterPro" id="IPR011034">
    <property type="entry name" value="Formyl_transferase-like_C_sf"/>
</dbReference>
<dbReference type="SUPFAM" id="SSF50486">
    <property type="entry name" value="FMT C-terminal domain-like"/>
    <property type="match status" value="1"/>
</dbReference>
<keyword evidence="6 8" id="KW-0648">Protein biosynthesis</keyword>
<comment type="function">
    <text evidence="1 8">Attaches a formyl group to the free amino group of methionyl-tRNA(fMet). The formyl group appears to play a dual role in the initiator identity of N-formylmethionyl-tRNA by promoting its recognition by IF2 and preventing the misappropriation of this tRNA by the elongation apparatus.</text>
</comment>
<dbReference type="AlphaFoldDB" id="A0A9D1DHF0"/>
<dbReference type="Pfam" id="PF00551">
    <property type="entry name" value="Formyl_trans_N"/>
    <property type="match status" value="1"/>
</dbReference>
<keyword evidence="5 8" id="KW-0808">Transferase</keyword>
<dbReference type="PANTHER" id="PTHR11138">
    <property type="entry name" value="METHIONYL-TRNA FORMYLTRANSFERASE"/>
    <property type="match status" value="1"/>
</dbReference>
<evidence type="ECO:0000256" key="3">
    <source>
        <dbReference type="ARBA" id="ARBA00012261"/>
    </source>
</evidence>
<evidence type="ECO:0000256" key="1">
    <source>
        <dbReference type="ARBA" id="ARBA00002606"/>
    </source>
</evidence>
<dbReference type="InterPro" id="IPR037022">
    <property type="entry name" value="Formyl_trans_C_sf"/>
</dbReference>
<reference evidence="11" key="1">
    <citation type="submission" date="2020-10" db="EMBL/GenBank/DDBJ databases">
        <authorList>
            <person name="Gilroy R."/>
        </authorList>
    </citation>
    <scope>NUCLEOTIDE SEQUENCE</scope>
    <source>
        <strain evidence="11">ChiBcec15-4380</strain>
    </source>
</reference>
<dbReference type="InterPro" id="IPR005793">
    <property type="entry name" value="Formyl_trans_C"/>
</dbReference>
<dbReference type="InterPro" id="IPR036477">
    <property type="entry name" value="Formyl_transf_N_sf"/>
</dbReference>
<feature type="domain" description="Formyl transferase N-terminal" evidence="9">
    <location>
        <begin position="1"/>
        <end position="171"/>
    </location>
</feature>
<organism evidence="11 12">
    <name type="scientific">Candidatus Avoscillospira avicola</name>
    <dbReference type="NCBI Taxonomy" id="2840706"/>
    <lineage>
        <taxon>Bacteria</taxon>
        <taxon>Bacillati</taxon>
        <taxon>Bacillota</taxon>
        <taxon>Clostridia</taxon>
        <taxon>Eubacteriales</taxon>
        <taxon>Oscillospiraceae</taxon>
        <taxon>Oscillospiraceae incertae sedis</taxon>
        <taxon>Candidatus Avoscillospira</taxon>
    </lineage>
</organism>
<dbReference type="InterPro" id="IPR005794">
    <property type="entry name" value="Fmt"/>
</dbReference>
<name>A0A9D1DHF0_9FIRM</name>
<feature type="domain" description="Formyl transferase C-terminal" evidence="10">
    <location>
        <begin position="204"/>
        <end position="301"/>
    </location>
</feature>
<evidence type="ECO:0000259" key="10">
    <source>
        <dbReference type="Pfam" id="PF02911"/>
    </source>
</evidence>
<evidence type="ECO:0000256" key="8">
    <source>
        <dbReference type="HAMAP-Rule" id="MF_00182"/>
    </source>
</evidence>
<comment type="similarity">
    <text evidence="2 8">Belongs to the Fmt family.</text>
</comment>
<gene>
    <name evidence="8" type="primary">fmt</name>
    <name evidence="11" type="ORF">IAA53_05190</name>
</gene>
<dbReference type="GO" id="GO:0004479">
    <property type="term" value="F:methionyl-tRNA formyltransferase activity"/>
    <property type="evidence" value="ECO:0007669"/>
    <property type="project" value="UniProtKB-UniRule"/>
</dbReference>
<evidence type="ECO:0000256" key="7">
    <source>
        <dbReference type="ARBA" id="ARBA00048558"/>
    </source>
</evidence>
<dbReference type="GO" id="GO:0005829">
    <property type="term" value="C:cytosol"/>
    <property type="evidence" value="ECO:0007669"/>
    <property type="project" value="TreeGrafter"/>
</dbReference>
<dbReference type="Gene3D" id="3.40.50.170">
    <property type="entry name" value="Formyl transferase, N-terminal domain"/>
    <property type="match status" value="1"/>
</dbReference>
<comment type="caution">
    <text evidence="11">The sequence shown here is derived from an EMBL/GenBank/DDBJ whole genome shotgun (WGS) entry which is preliminary data.</text>
</comment>
<dbReference type="SUPFAM" id="SSF53328">
    <property type="entry name" value="Formyltransferase"/>
    <property type="match status" value="1"/>
</dbReference>
<evidence type="ECO:0000259" key="9">
    <source>
        <dbReference type="Pfam" id="PF00551"/>
    </source>
</evidence>
<evidence type="ECO:0000256" key="2">
    <source>
        <dbReference type="ARBA" id="ARBA00010699"/>
    </source>
</evidence>
<reference evidence="11" key="2">
    <citation type="journal article" date="2021" name="PeerJ">
        <title>Extensive microbial diversity within the chicken gut microbiome revealed by metagenomics and culture.</title>
        <authorList>
            <person name="Gilroy R."/>
            <person name="Ravi A."/>
            <person name="Getino M."/>
            <person name="Pursley I."/>
            <person name="Horton D.L."/>
            <person name="Alikhan N.F."/>
            <person name="Baker D."/>
            <person name="Gharbi K."/>
            <person name="Hall N."/>
            <person name="Watson M."/>
            <person name="Adriaenssens E.M."/>
            <person name="Foster-Nyarko E."/>
            <person name="Jarju S."/>
            <person name="Secka A."/>
            <person name="Antonio M."/>
            <person name="Oren A."/>
            <person name="Chaudhuri R.R."/>
            <person name="La Ragione R."/>
            <person name="Hildebrand F."/>
            <person name="Pallen M.J."/>
        </authorList>
    </citation>
    <scope>NUCLEOTIDE SEQUENCE</scope>
    <source>
        <strain evidence="11">ChiBcec15-4380</strain>
    </source>
</reference>
<evidence type="ECO:0000313" key="11">
    <source>
        <dbReference type="EMBL" id="HIR50666.1"/>
    </source>
</evidence>
<dbReference type="HAMAP" id="MF_00182">
    <property type="entry name" value="Formyl_trans"/>
    <property type="match status" value="1"/>
</dbReference>
<dbReference type="NCBIfam" id="TIGR00460">
    <property type="entry name" value="fmt"/>
    <property type="match status" value="1"/>
</dbReference>
<dbReference type="EMBL" id="DVHE01000043">
    <property type="protein sequence ID" value="HIR50666.1"/>
    <property type="molecule type" value="Genomic_DNA"/>
</dbReference>
<dbReference type="EC" id="2.1.2.9" evidence="3 8"/>
<dbReference type="Proteomes" id="UP000824239">
    <property type="component" value="Unassembled WGS sequence"/>
</dbReference>
<dbReference type="Pfam" id="PF02911">
    <property type="entry name" value="Formyl_trans_C"/>
    <property type="match status" value="1"/>
</dbReference>
<dbReference type="PANTHER" id="PTHR11138:SF5">
    <property type="entry name" value="METHIONYL-TRNA FORMYLTRANSFERASE, MITOCHONDRIAL"/>
    <property type="match status" value="1"/>
</dbReference>
<dbReference type="CDD" id="cd08646">
    <property type="entry name" value="FMT_core_Met-tRNA-FMT_N"/>
    <property type="match status" value="1"/>
</dbReference>
<feature type="binding site" evidence="8">
    <location>
        <begin position="109"/>
        <end position="112"/>
    </location>
    <ligand>
        <name>(6S)-5,6,7,8-tetrahydrofolate</name>
        <dbReference type="ChEBI" id="CHEBI:57453"/>
    </ligand>
</feature>
<evidence type="ECO:0000256" key="6">
    <source>
        <dbReference type="ARBA" id="ARBA00022917"/>
    </source>
</evidence>
<proteinExistence type="inferred from homology"/>
<dbReference type="InterPro" id="IPR041711">
    <property type="entry name" value="Met-tRNA-FMT_N"/>
</dbReference>
<evidence type="ECO:0000256" key="5">
    <source>
        <dbReference type="ARBA" id="ARBA00022679"/>
    </source>
</evidence>
<dbReference type="InterPro" id="IPR002376">
    <property type="entry name" value="Formyl_transf_N"/>
</dbReference>
<accession>A0A9D1DHF0</accession>
<dbReference type="Gene3D" id="3.10.25.10">
    <property type="entry name" value="Formyl transferase, C-terminal domain"/>
    <property type="match status" value="1"/>
</dbReference>
<comment type="catalytic activity">
    <reaction evidence="7 8">
        <text>L-methionyl-tRNA(fMet) + (6R)-10-formyltetrahydrofolate = N-formyl-L-methionyl-tRNA(fMet) + (6S)-5,6,7,8-tetrahydrofolate + H(+)</text>
        <dbReference type="Rhea" id="RHEA:24380"/>
        <dbReference type="Rhea" id="RHEA-COMP:9952"/>
        <dbReference type="Rhea" id="RHEA-COMP:9953"/>
        <dbReference type="ChEBI" id="CHEBI:15378"/>
        <dbReference type="ChEBI" id="CHEBI:57453"/>
        <dbReference type="ChEBI" id="CHEBI:78530"/>
        <dbReference type="ChEBI" id="CHEBI:78844"/>
        <dbReference type="ChEBI" id="CHEBI:195366"/>
        <dbReference type="EC" id="2.1.2.9"/>
    </reaction>
</comment>
<sequence>MRLVFMGTPEIAKTCLEAIYQAGHEIVGVYTKVDTPKNRGMKLTVSPVKAFAMEKGLPVFQPKNFKDPETVEALRSLRPTLIVVVAYGRILPQSVLDVPEKGAINMHASILPELRGAGPIQWSILQHMKETGVTAMYLSAGMDEGDIIEIRRTPIDPMETGAELMERIGQIAAGLAVDTIASIEAGTATRTPQDHTRATYAPMLSKDMSPIDWTQPVRYVIDQVRGLIPWPVATAELGGVPFKIFRVEDTGKTTDRAPGTILALTKQGLEVACGQGGVALVRELQAQGGKRMPAPDYFRGHPIQID</sequence>
<dbReference type="CDD" id="cd08704">
    <property type="entry name" value="Met_tRNA_FMT_C"/>
    <property type="match status" value="1"/>
</dbReference>
<dbReference type="InterPro" id="IPR044135">
    <property type="entry name" value="Met-tRNA-FMT_C"/>
</dbReference>
<evidence type="ECO:0000256" key="4">
    <source>
        <dbReference type="ARBA" id="ARBA00016014"/>
    </source>
</evidence>